<dbReference type="OrthoDB" id="1913536at2759"/>
<dbReference type="Gramene" id="TraesARI2A03G00649840.1">
    <property type="protein sequence ID" value="TraesARI2A03G00649840.1.CDS1"/>
    <property type="gene ID" value="TraesARI2A03G00649840"/>
</dbReference>
<dbReference type="GO" id="GO:0006355">
    <property type="term" value="P:regulation of DNA-templated transcription"/>
    <property type="evidence" value="ECO:0000318"/>
    <property type="project" value="GO_Central"/>
</dbReference>
<dbReference type="GeneID" id="123188153"/>
<dbReference type="Gramene" id="TraesLAC2A03G00646440.1">
    <property type="protein sequence ID" value="TraesLAC2A03G00646440.1.CDS1"/>
    <property type="gene ID" value="TraesLAC2A03G00646440"/>
</dbReference>
<dbReference type="SMR" id="A0A3B6AW45"/>
<evidence type="ECO:0000256" key="3">
    <source>
        <dbReference type="PROSITE-ProRule" id="PRU01191"/>
    </source>
</evidence>
<dbReference type="EnsemblPlants" id="TraesCS2A02G192600.1">
    <property type="protein sequence ID" value="TraesCS2A02G192600.1.cds1"/>
    <property type="gene ID" value="TraesCS2A02G192600"/>
</dbReference>
<feature type="region of interest" description="SAW" evidence="3">
    <location>
        <begin position="512"/>
        <end position="593"/>
    </location>
</feature>
<feature type="region of interest" description="Disordered" evidence="4">
    <location>
        <begin position="11"/>
        <end position="66"/>
    </location>
</feature>
<dbReference type="Gramene" id="TraesNOR2A03G00651620.1">
    <property type="protein sequence ID" value="TraesNOR2A03G00651620.1.CDS1"/>
    <property type="gene ID" value="TraesNOR2A03G00651620"/>
</dbReference>
<dbReference type="Gramene" id="TraesCLE_scaffold_006969_01G000300.1">
    <property type="protein sequence ID" value="TraesCLE_scaffold_006969_01G000300.1"/>
    <property type="gene ID" value="TraesCLE_scaffold_006969_01G000300"/>
</dbReference>
<dbReference type="GO" id="GO:0043565">
    <property type="term" value="F:sequence-specific DNA binding"/>
    <property type="evidence" value="ECO:0000318"/>
    <property type="project" value="GO_Central"/>
</dbReference>
<name>A0A3B6AW45_WHEAT</name>
<evidence type="ECO:0000256" key="4">
    <source>
        <dbReference type="SAM" id="MobiDB-lite"/>
    </source>
</evidence>
<dbReference type="Gramene" id="TraesRN2A0100363800.1">
    <property type="protein sequence ID" value="TraesRN2A0100363800.1"/>
    <property type="gene ID" value="TraesRN2A0100363800"/>
</dbReference>
<dbReference type="RefSeq" id="XP_044456132.1">
    <property type="nucleotide sequence ID" value="XM_044600197.1"/>
</dbReference>
<dbReference type="Gramene" id="TraesLDM2A03G00645570.1">
    <property type="protein sequence ID" value="TraesLDM2A03G00645570.1.CDS1"/>
    <property type="gene ID" value="TraesLDM2A03G00645570"/>
</dbReference>
<feature type="compositionally biased region" description="Gly residues" evidence="4">
    <location>
        <begin position="53"/>
        <end position="63"/>
    </location>
</feature>
<keyword evidence="6" id="KW-1185">Reference proteome</keyword>
<dbReference type="GO" id="GO:0005634">
    <property type="term" value="C:nucleus"/>
    <property type="evidence" value="ECO:0000318"/>
    <property type="project" value="GO_Central"/>
</dbReference>
<reference evidence="5" key="1">
    <citation type="submission" date="2018-08" db="EMBL/GenBank/DDBJ databases">
        <authorList>
            <person name="Rossello M."/>
        </authorList>
    </citation>
    <scope>NUCLEOTIDE SEQUENCE [LARGE SCALE GENOMIC DNA]</scope>
    <source>
        <strain evidence="5">cv. Chinese Spring</strain>
    </source>
</reference>
<dbReference type="PANTHER" id="PTHR31636">
    <property type="entry name" value="OSJNBA0084A10.13 PROTEIN-RELATED"/>
    <property type="match status" value="1"/>
</dbReference>
<feature type="compositionally biased region" description="Low complexity" evidence="4">
    <location>
        <begin position="11"/>
        <end position="37"/>
    </location>
</feature>
<comment type="similarity">
    <text evidence="3">Belongs to the GRAS family.</text>
</comment>
<dbReference type="OMA" id="WANDILM"/>
<feature type="compositionally biased region" description="Low complexity" evidence="4">
    <location>
        <begin position="115"/>
        <end position="138"/>
    </location>
</feature>
<dbReference type="Gramene" id="TraesSTA2A03G00641240.1">
    <property type="protein sequence ID" value="TraesSTA2A03G00641240.1.CDS1"/>
    <property type="gene ID" value="TraesSTA2A03G00641240"/>
</dbReference>
<evidence type="ECO:0000256" key="2">
    <source>
        <dbReference type="ARBA" id="ARBA00023163"/>
    </source>
</evidence>
<dbReference type="GO" id="GO:0048366">
    <property type="term" value="P:leaf development"/>
    <property type="evidence" value="ECO:0000318"/>
    <property type="project" value="GO_Central"/>
</dbReference>
<dbReference type="Gramene" id="TraesCAD_scaffold_015498_01G000300.1">
    <property type="protein sequence ID" value="TraesCAD_scaffold_015498_01G000300.1"/>
    <property type="gene ID" value="TraesCAD_scaffold_015498_01G000300"/>
</dbReference>
<dbReference type="PROSITE" id="PS50985">
    <property type="entry name" value="GRAS"/>
    <property type="match status" value="1"/>
</dbReference>
<feature type="region of interest" description="Disordered" evidence="4">
    <location>
        <begin position="98"/>
        <end position="140"/>
    </location>
</feature>
<protein>
    <submittedName>
        <fullName evidence="5">Uncharacterized protein</fullName>
    </submittedName>
</protein>
<dbReference type="STRING" id="4565.A0A3B6AW45"/>
<dbReference type="GO" id="GO:0045930">
    <property type="term" value="P:negative regulation of mitotic cell cycle"/>
    <property type="evidence" value="ECO:0000318"/>
    <property type="project" value="GO_Central"/>
</dbReference>
<evidence type="ECO:0000313" key="6">
    <source>
        <dbReference type="Proteomes" id="UP000019116"/>
    </source>
</evidence>
<dbReference type="Gramene" id="TraesJAG2A03G00641910.1">
    <property type="protein sequence ID" value="TraesJAG2A03G00641910.1.CDS1"/>
    <property type="gene ID" value="TraesJAG2A03G00641910"/>
</dbReference>
<keyword evidence="2" id="KW-0804">Transcription</keyword>
<proteinExistence type="inferred from homology"/>
<dbReference type="Proteomes" id="UP000019116">
    <property type="component" value="Chromosome 2A"/>
</dbReference>
<evidence type="ECO:0000313" key="5">
    <source>
        <dbReference type="EnsemblPlants" id="TraesCS2A02G192600.1.cds1"/>
    </source>
</evidence>
<dbReference type="GO" id="GO:0003700">
    <property type="term" value="F:DNA-binding transcription factor activity"/>
    <property type="evidence" value="ECO:0000318"/>
    <property type="project" value="GO_Central"/>
</dbReference>
<dbReference type="Gramene" id="TraesROB_scaffold_010972_01G000400.1">
    <property type="protein sequence ID" value="TraesROB_scaffold_010972_01G000400.1"/>
    <property type="gene ID" value="TraesROB_scaffold_010972_01G000400"/>
</dbReference>
<comment type="caution">
    <text evidence="3">Lacks conserved residue(s) required for the propagation of feature annotation.</text>
</comment>
<dbReference type="AlphaFoldDB" id="A0A3B6AW45"/>
<feature type="short sequence motif" description="VHIID" evidence="3">
    <location>
        <begin position="306"/>
        <end position="310"/>
    </location>
</feature>
<dbReference type="Gramene" id="TraesCS2A02G192600.1">
    <property type="protein sequence ID" value="TraesCS2A02G192600.1.cds1"/>
    <property type="gene ID" value="TraesCS2A02G192600"/>
</dbReference>
<dbReference type="Gramene" id="TraesLDM2A03G00645570.2">
    <property type="protein sequence ID" value="TraesLDM2A03G00645570.2.CDS1"/>
    <property type="gene ID" value="TraesLDM2A03G00645570"/>
</dbReference>
<dbReference type="Pfam" id="PF03514">
    <property type="entry name" value="GRAS"/>
    <property type="match status" value="1"/>
</dbReference>
<dbReference type="Gramene" id="TraesMAC2A03G00641030.1">
    <property type="protein sequence ID" value="TraesMAC2A03G00641030.1.CDS1"/>
    <property type="gene ID" value="TraesMAC2A03G00641030"/>
</dbReference>
<dbReference type="Gramene" id="TraesCS2A03G0401000.1">
    <property type="protein sequence ID" value="TraesCS2A03G0401000.1.CDS1"/>
    <property type="gene ID" value="TraesCS2A03G0401000"/>
</dbReference>
<evidence type="ECO:0000256" key="1">
    <source>
        <dbReference type="ARBA" id="ARBA00023015"/>
    </source>
</evidence>
<dbReference type="InterPro" id="IPR005202">
    <property type="entry name" value="TF_GRAS"/>
</dbReference>
<dbReference type="GO" id="GO:0008356">
    <property type="term" value="P:asymmetric cell division"/>
    <property type="evidence" value="ECO:0000318"/>
    <property type="project" value="GO_Central"/>
</dbReference>
<organism evidence="5">
    <name type="scientific">Triticum aestivum</name>
    <name type="common">Wheat</name>
    <dbReference type="NCBI Taxonomy" id="4565"/>
    <lineage>
        <taxon>Eukaryota</taxon>
        <taxon>Viridiplantae</taxon>
        <taxon>Streptophyta</taxon>
        <taxon>Embryophyta</taxon>
        <taxon>Tracheophyta</taxon>
        <taxon>Spermatophyta</taxon>
        <taxon>Magnoliopsida</taxon>
        <taxon>Liliopsida</taxon>
        <taxon>Poales</taxon>
        <taxon>Poaceae</taxon>
        <taxon>BOP clade</taxon>
        <taxon>Pooideae</taxon>
        <taxon>Triticodae</taxon>
        <taxon>Triticeae</taxon>
        <taxon>Triticinae</taxon>
        <taxon>Triticum</taxon>
    </lineage>
</organism>
<reference evidence="5" key="2">
    <citation type="submission" date="2018-10" db="UniProtKB">
        <authorList>
            <consortium name="EnsemblPlants"/>
        </authorList>
    </citation>
    <scope>IDENTIFICATION</scope>
</reference>
<gene>
    <name evidence="5" type="primary">LOC123188153</name>
</gene>
<dbReference type="Gramene" id="TraesKAR2A01G0108710.1">
    <property type="protein sequence ID" value="cds.TraesKAR2A01G0108710.1"/>
    <property type="gene ID" value="TraesKAR2A01G0108710"/>
</dbReference>
<dbReference type="Gramene" id="TraesSYM2A03G00649040.1">
    <property type="protein sequence ID" value="TraesSYM2A03G00649040.1.CDS1"/>
    <property type="gene ID" value="TraesSYM2A03G00649040"/>
</dbReference>
<dbReference type="GO" id="GO:0009956">
    <property type="term" value="P:radial pattern formation"/>
    <property type="evidence" value="ECO:0000318"/>
    <property type="project" value="GO_Central"/>
</dbReference>
<dbReference type="Gramene" id="TraesJUL2A03G00646870.1">
    <property type="protein sequence ID" value="TraesJUL2A03G00646870.1.CDS1"/>
    <property type="gene ID" value="TraesJUL2A03G00646870"/>
</dbReference>
<keyword evidence="1" id="KW-0805">Transcription regulation</keyword>
<accession>A0A3B6AW45</accession>
<sequence length="594" mass="63802">MDTLFRLVSLQASEQQQQQSASYNSRSTTSSGSRSSSHQTNASYNYYHHSSSSGGGGGGGGGQYYYSQQQPQQSYYLEPYQEECGGNAHQHHLYMDEDFSSSSSSRQHFHSHGGAAHPPTSSATPTAPTPPLSTSSTAGGAGHALFEAADLSFPPDLNLDFSSPASSSGAGGTASSAAVGGGGGGRWASQLLMECARAVATRESQRVQQLMWMLNELASPYGDVEQKLASYFLQGLFARLTASGPRTLRTLAAATDRNTSFDSTRRTALRFQELSPWSSFGHVAANGAILESFLEAAAASSEPQRFHILDLSNTFCTQWPTLLEALATRSPDDTPHLSITTVVSAAPSAPTSAVQRVMREIGQRMEKFARLMGVPFRFRAVHHSGDLAELDLDSLDLREGGATTGIAVNCMNSLRGVVPGGARRRGAFAASLRRLEPRVVTVVEEEADLVATDADASDEGGDTEAAFLKVFGEGLRFFSAYMDSLEESFPKTSNERLALERGAGRAIVDLVSCPASESMERRETAAAWARRLRSAGFSPVPFSEDVADDVRSLLRRYREGWSMREAGTDDSAAGAGVFLAWKEQPLVWASAWRP</sequence>